<evidence type="ECO:0000313" key="3">
    <source>
        <dbReference type="EMBL" id="PRH82887.1"/>
    </source>
</evidence>
<dbReference type="RefSeq" id="WP_106989795.1">
    <property type="nucleotide sequence ID" value="NZ_KZ679086.1"/>
</dbReference>
<gene>
    <name evidence="3" type="ORF">C6N40_04365</name>
</gene>
<feature type="region of interest" description="Disordered" evidence="1">
    <location>
        <begin position="218"/>
        <end position="248"/>
    </location>
</feature>
<feature type="signal peptide" evidence="2">
    <location>
        <begin position="1"/>
        <end position="20"/>
    </location>
</feature>
<feature type="chain" id="PRO_5015156147" description="TonB C-terminal domain-containing protein" evidence="2">
    <location>
        <begin position="21"/>
        <end position="248"/>
    </location>
</feature>
<evidence type="ECO:0000313" key="4">
    <source>
        <dbReference type="Proteomes" id="UP000241736"/>
    </source>
</evidence>
<keyword evidence="4" id="KW-1185">Reference proteome</keyword>
<evidence type="ECO:0008006" key="5">
    <source>
        <dbReference type="Google" id="ProtNLM"/>
    </source>
</evidence>
<reference evidence="3 4" key="1">
    <citation type="submission" date="2018-03" db="EMBL/GenBank/DDBJ databases">
        <title>Arenimonas caeni sp. nov., isolated from activated sludge.</title>
        <authorList>
            <person name="Liu H."/>
        </authorList>
    </citation>
    <scope>NUCLEOTIDE SEQUENCE [LARGE SCALE GENOMIC DNA]</scope>
    <source>
        <strain evidence="4">z29</strain>
    </source>
</reference>
<protein>
    <recommendedName>
        <fullName evidence="5">TonB C-terminal domain-containing protein</fullName>
    </recommendedName>
</protein>
<dbReference type="Proteomes" id="UP000241736">
    <property type="component" value="Unassembled WGS sequence"/>
</dbReference>
<comment type="caution">
    <text evidence="3">The sequence shown here is derived from an EMBL/GenBank/DDBJ whole genome shotgun (WGS) entry which is preliminary data.</text>
</comment>
<evidence type="ECO:0000256" key="2">
    <source>
        <dbReference type="SAM" id="SignalP"/>
    </source>
</evidence>
<accession>A0A2P6MA66</accession>
<evidence type="ECO:0000256" key="1">
    <source>
        <dbReference type="SAM" id="MobiDB-lite"/>
    </source>
</evidence>
<dbReference type="EMBL" id="PVLF01000004">
    <property type="protein sequence ID" value="PRH82887.1"/>
    <property type="molecule type" value="Genomic_DNA"/>
</dbReference>
<dbReference type="AlphaFoldDB" id="A0A2P6MA66"/>
<organism evidence="3 4">
    <name type="scientific">Arenimonas caeni</name>
    <dbReference type="NCBI Taxonomy" id="2058085"/>
    <lineage>
        <taxon>Bacteria</taxon>
        <taxon>Pseudomonadati</taxon>
        <taxon>Pseudomonadota</taxon>
        <taxon>Gammaproteobacteria</taxon>
        <taxon>Lysobacterales</taxon>
        <taxon>Lysobacteraceae</taxon>
        <taxon>Arenimonas</taxon>
    </lineage>
</organism>
<name>A0A2P6MA66_9GAMM</name>
<proteinExistence type="predicted"/>
<sequence length="248" mass="25891">MRVLSTLVLSFLVSAAPATATGAPEAGPQLRMNLQVLVPVDAAGQAGEPRIADDLPAEAQVAVRERVAALAFAPASRDGEAVPSELSLSVPFTAQNVGGQVQYTVGQPKADPFVKQMPRYPYEALRDGAGAALMVRVELAPQAGADRMRAEVVATEFTSRRASRYQRQFEKAAIDTLSGCCRLVETIDGVPLGGVHHVPVSFSSSQSRERVDTDAFNAAHAGESAGLPEGLSRATIVDSASPDGVASP</sequence>
<keyword evidence="2" id="KW-0732">Signal</keyword>